<evidence type="ECO:0000259" key="4">
    <source>
        <dbReference type="Pfam" id="PF00561"/>
    </source>
</evidence>
<dbReference type="Pfam" id="PF00561">
    <property type="entry name" value="Abhydrolase_1"/>
    <property type="match status" value="1"/>
</dbReference>
<dbReference type="GO" id="GO:0016787">
    <property type="term" value="F:hydrolase activity"/>
    <property type="evidence" value="ECO:0007669"/>
    <property type="project" value="UniProtKB-KW"/>
</dbReference>
<keyword evidence="2" id="KW-0378">Hydrolase</keyword>
<protein>
    <recommendedName>
        <fullName evidence="4">AB hydrolase-1 domain-containing protein</fullName>
    </recommendedName>
</protein>
<evidence type="ECO:0000313" key="5">
    <source>
        <dbReference type="EMBL" id="KAF0770092.1"/>
    </source>
</evidence>
<dbReference type="PANTHER" id="PTHR43248:SF3">
    <property type="entry name" value="AB HYDROLASE-1 DOMAIN-CONTAINING PROTEIN"/>
    <property type="match status" value="1"/>
</dbReference>
<dbReference type="InterPro" id="IPR000073">
    <property type="entry name" value="AB_hydrolase_1"/>
</dbReference>
<dbReference type="Proteomes" id="UP000469452">
    <property type="component" value="Unassembled WGS sequence"/>
</dbReference>
<organism evidence="5 6">
    <name type="scientific">Aphanomyces astaci</name>
    <name type="common">Crayfish plague agent</name>
    <dbReference type="NCBI Taxonomy" id="112090"/>
    <lineage>
        <taxon>Eukaryota</taxon>
        <taxon>Sar</taxon>
        <taxon>Stramenopiles</taxon>
        <taxon>Oomycota</taxon>
        <taxon>Saprolegniomycetes</taxon>
        <taxon>Saprolegniales</taxon>
        <taxon>Verrucalvaceae</taxon>
        <taxon>Aphanomyces</taxon>
    </lineage>
</organism>
<dbReference type="InterPro" id="IPR029058">
    <property type="entry name" value="AB_hydrolase_fold"/>
</dbReference>
<keyword evidence="3" id="KW-0732">Signal</keyword>
<comment type="similarity">
    <text evidence="1">Belongs to the peptidase S33 family.</text>
</comment>
<evidence type="ECO:0000256" key="2">
    <source>
        <dbReference type="ARBA" id="ARBA00022801"/>
    </source>
</evidence>
<name>A0A6A5AVW9_APHAT</name>
<accession>A0A6A5AVW9</accession>
<reference evidence="5 6" key="1">
    <citation type="submission" date="2019-06" db="EMBL/GenBank/DDBJ databases">
        <title>Genomics analysis of Aphanomyces spp. identifies a new class of oomycete effector associated with host adaptation.</title>
        <authorList>
            <person name="Gaulin E."/>
        </authorList>
    </citation>
    <scope>NUCLEOTIDE SEQUENCE [LARGE SCALE GENOMIC DNA]</scope>
    <source>
        <strain evidence="5 6">E</strain>
    </source>
</reference>
<dbReference type="SUPFAM" id="SSF53474">
    <property type="entry name" value="alpha/beta-Hydrolases"/>
    <property type="match status" value="1"/>
</dbReference>
<comment type="caution">
    <text evidence="5">The sequence shown here is derived from an EMBL/GenBank/DDBJ whole genome shotgun (WGS) entry which is preliminary data.</text>
</comment>
<evidence type="ECO:0000256" key="1">
    <source>
        <dbReference type="ARBA" id="ARBA00010088"/>
    </source>
</evidence>
<dbReference type="EMBL" id="VJMI01005232">
    <property type="protein sequence ID" value="KAF0770092.1"/>
    <property type="molecule type" value="Genomic_DNA"/>
</dbReference>
<evidence type="ECO:0000256" key="3">
    <source>
        <dbReference type="SAM" id="SignalP"/>
    </source>
</evidence>
<dbReference type="InterPro" id="IPR051601">
    <property type="entry name" value="Serine_prot/Carboxylest_S33"/>
</dbReference>
<dbReference type="AlphaFoldDB" id="A0A6A5AVW9"/>
<gene>
    <name evidence="5" type="ORF">AaE_002627</name>
</gene>
<dbReference type="PANTHER" id="PTHR43248">
    <property type="entry name" value="2-SUCCINYL-6-HYDROXY-2,4-CYCLOHEXADIENE-1-CARBOXYLATE SYNTHASE"/>
    <property type="match status" value="1"/>
</dbReference>
<feature type="domain" description="AB hydrolase-1" evidence="4">
    <location>
        <begin position="139"/>
        <end position="287"/>
    </location>
</feature>
<dbReference type="Gene3D" id="3.40.50.1820">
    <property type="entry name" value="alpha/beta hydrolase"/>
    <property type="match status" value="1"/>
</dbReference>
<proteinExistence type="inferred from homology"/>
<feature type="chain" id="PRO_5025333785" description="AB hydrolase-1 domain-containing protein" evidence="3">
    <location>
        <begin position="20"/>
        <end position="300"/>
    </location>
</feature>
<sequence>MKWMLVAAALACLHDTISARKINGWYPCNLRTFATPAPATTTSSTGQAMDDESPTIRGWRLNDQDPANAIFRSLIVNPATDMSITLGAAAAAPTVECAEITMPLCHEGICESNATITVFVKRMRAAPGRNTTAAKSLWVLQGGPGASSVNMEGIMAALYDAPGSYLGGSVDVYTMDHRGTGRSSRLSCVASQVETSGSPTKGHVTSQSFPDCIQDVNMQLGDDADVNLLKAYSTTSAATDLSKIISLLNTTPNAHTTVYGVSYGTYLVQRLMQLANPNVKGYVLDGVVSQSGSKSGEKVL</sequence>
<feature type="signal peptide" evidence="3">
    <location>
        <begin position="1"/>
        <end position="19"/>
    </location>
</feature>
<evidence type="ECO:0000313" key="6">
    <source>
        <dbReference type="Proteomes" id="UP000469452"/>
    </source>
</evidence>